<comment type="caution">
    <text evidence="3">The sequence shown here is derived from an EMBL/GenBank/DDBJ whole genome shotgun (WGS) entry which is preliminary data.</text>
</comment>
<feature type="region of interest" description="Disordered" evidence="1">
    <location>
        <begin position="155"/>
        <end position="199"/>
    </location>
</feature>
<keyword evidence="2" id="KW-1133">Transmembrane helix</keyword>
<evidence type="ECO:0000256" key="1">
    <source>
        <dbReference type="SAM" id="MobiDB-lite"/>
    </source>
</evidence>
<gene>
    <name evidence="3" type="ORF">JR316_002708</name>
</gene>
<protein>
    <submittedName>
        <fullName evidence="3">Uncharacterized protein</fullName>
    </submittedName>
</protein>
<proteinExistence type="predicted"/>
<reference evidence="3" key="1">
    <citation type="submission" date="2021-02" db="EMBL/GenBank/DDBJ databases">
        <title>Psilocybe cubensis genome.</title>
        <authorList>
            <person name="Mckernan K.J."/>
            <person name="Crawford S."/>
            <person name="Trippe A."/>
            <person name="Kane L.T."/>
            <person name="Mclaughlin S."/>
        </authorList>
    </citation>
    <scope>NUCLEOTIDE SEQUENCE [LARGE SCALE GENOMIC DNA]</scope>
    <source>
        <strain evidence="3">MGC-MH-2018</strain>
    </source>
</reference>
<sequence>MSPFPVDSTASAASSATSVSSDPTPKTDHRMMVAITVLAIAGAFLIGFVIMTTLRLKRRQASGEIAGPYQGALIHSDHPATHITPFGAAGHHPGGTAPKFKHKPGEDMRIAIRRPDGAWHFTDSRTPFTPAGVTELEVTPSPASSSTSLIAFNSRFPPTRSTMRSQPPLPQFKSNSSDSPVDYPAEIVQNPFEDQKPPK</sequence>
<organism evidence="3">
    <name type="scientific">Psilocybe cubensis</name>
    <name type="common">Psychedelic mushroom</name>
    <name type="synonym">Stropharia cubensis</name>
    <dbReference type="NCBI Taxonomy" id="181762"/>
    <lineage>
        <taxon>Eukaryota</taxon>
        <taxon>Fungi</taxon>
        <taxon>Dikarya</taxon>
        <taxon>Basidiomycota</taxon>
        <taxon>Agaricomycotina</taxon>
        <taxon>Agaricomycetes</taxon>
        <taxon>Agaricomycetidae</taxon>
        <taxon>Agaricales</taxon>
        <taxon>Agaricineae</taxon>
        <taxon>Strophariaceae</taxon>
        <taxon>Psilocybe</taxon>
    </lineage>
</organism>
<accession>A0A8H7Y5U1</accession>
<dbReference type="EMBL" id="JAFIQS010000002">
    <property type="protein sequence ID" value="KAG5173198.1"/>
    <property type="molecule type" value="Genomic_DNA"/>
</dbReference>
<keyword evidence="2" id="KW-0812">Transmembrane</keyword>
<evidence type="ECO:0000313" key="3">
    <source>
        <dbReference type="EMBL" id="KAG5173198.1"/>
    </source>
</evidence>
<feature type="transmembrane region" description="Helical" evidence="2">
    <location>
        <begin position="31"/>
        <end position="51"/>
    </location>
</feature>
<name>A0A8H7Y5U1_PSICU</name>
<dbReference type="AlphaFoldDB" id="A0A8H7Y5U1"/>
<dbReference type="OrthoDB" id="2848852at2759"/>
<feature type="region of interest" description="Disordered" evidence="1">
    <location>
        <begin position="1"/>
        <end position="27"/>
    </location>
</feature>
<feature type="compositionally biased region" description="Low complexity" evidence="1">
    <location>
        <begin position="1"/>
        <end position="22"/>
    </location>
</feature>
<evidence type="ECO:0000256" key="2">
    <source>
        <dbReference type="SAM" id="Phobius"/>
    </source>
</evidence>
<keyword evidence="2" id="KW-0472">Membrane</keyword>